<comment type="pathway">
    <text evidence="1">One-carbon metabolism; tetrahydrofolate interconversion.</text>
</comment>
<dbReference type="EMBL" id="LAZR01000642">
    <property type="protein sequence ID" value="KKN61871.1"/>
    <property type="molecule type" value="Genomic_DNA"/>
</dbReference>
<dbReference type="AlphaFoldDB" id="A0A0F9UL00"/>
<dbReference type="FunFam" id="3.40.50.720:FF:000006">
    <property type="entry name" value="Bifunctional protein FolD"/>
    <property type="match status" value="1"/>
</dbReference>
<accession>A0A0F9UL00</accession>
<organism evidence="10">
    <name type="scientific">marine sediment metagenome</name>
    <dbReference type="NCBI Taxonomy" id="412755"/>
    <lineage>
        <taxon>unclassified sequences</taxon>
        <taxon>metagenomes</taxon>
        <taxon>ecological metagenomes</taxon>
    </lineage>
</organism>
<evidence type="ECO:0000256" key="3">
    <source>
        <dbReference type="ARBA" id="ARBA00022563"/>
    </source>
</evidence>
<protein>
    <recommendedName>
        <fullName evidence="11">Methenyltetrahydrofolate cyclohydrolase</fullName>
    </recommendedName>
</protein>
<dbReference type="InterPro" id="IPR020630">
    <property type="entry name" value="THF_DH/CycHdrlase_cat_dom"/>
</dbReference>
<sequence length="306" mass="33598">MGSWLEGKTLAKKIKEKVKNDVALYLKQKKEVPGLAAILVGENKASKIYLRTKERNCERLGIHSEILCFPEDIEASLLKAKIEELNSREDIDSILVQLPLPSSFNAPEIIASIHPEKDVDGVHPFNLGNLMMNQEGLKPCTPLGIIELLKSREIPIEGKRVVILGRSRLVGKPLAAMVTNENGTVTICHSKTENLPQVSSEADILVGAIGRGAFITPEFVKPGAVVVDVGMNNLTDKSTVEQMFGQDEKRLKDIREKGYTLIGDVHPQVIDKAEFLTPVPGGVGPLTVALLMRNTLEAFKQRRNLA</sequence>
<dbReference type="Pfam" id="PF02882">
    <property type="entry name" value="THF_DHG_CYH_C"/>
    <property type="match status" value="1"/>
</dbReference>
<proteinExistence type="inferred from homology"/>
<keyword evidence="6" id="KW-0560">Oxidoreductase</keyword>
<dbReference type="PANTHER" id="PTHR48099:SF5">
    <property type="entry name" value="C-1-TETRAHYDROFOLATE SYNTHASE, CYTOPLASMIC"/>
    <property type="match status" value="1"/>
</dbReference>
<evidence type="ECO:0000259" key="8">
    <source>
        <dbReference type="Pfam" id="PF00763"/>
    </source>
</evidence>
<dbReference type="PRINTS" id="PR00085">
    <property type="entry name" value="THFDHDRGNASE"/>
</dbReference>
<reference evidence="10" key="1">
    <citation type="journal article" date="2015" name="Nature">
        <title>Complex archaea that bridge the gap between prokaryotes and eukaryotes.</title>
        <authorList>
            <person name="Spang A."/>
            <person name="Saw J.H."/>
            <person name="Jorgensen S.L."/>
            <person name="Zaremba-Niedzwiedzka K."/>
            <person name="Martijn J."/>
            <person name="Lind A.E."/>
            <person name="van Eijk R."/>
            <person name="Schleper C."/>
            <person name="Guy L."/>
            <person name="Ettema T.J."/>
        </authorList>
    </citation>
    <scope>NUCLEOTIDE SEQUENCE</scope>
</reference>
<dbReference type="GO" id="GO:0005829">
    <property type="term" value="C:cytosol"/>
    <property type="evidence" value="ECO:0007669"/>
    <property type="project" value="TreeGrafter"/>
</dbReference>
<dbReference type="GO" id="GO:0004477">
    <property type="term" value="F:methenyltetrahydrofolate cyclohydrolase activity"/>
    <property type="evidence" value="ECO:0007669"/>
    <property type="project" value="TreeGrafter"/>
</dbReference>
<evidence type="ECO:0000256" key="6">
    <source>
        <dbReference type="ARBA" id="ARBA00023002"/>
    </source>
</evidence>
<gene>
    <name evidence="10" type="ORF">LCGC14_0517570</name>
</gene>
<dbReference type="CDD" id="cd01080">
    <property type="entry name" value="NAD_bind_m-THF_DH_Cyclohyd"/>
    <property type="match status" value="1"/>
</dbReference>
<feature type="domain" description="Tetrahydrofolate dehydrogenase/cyclohydrolase catalytic" evidence="8">
    <location>
        <begin position="5"/>
        <end position="120"/>
    </location>
</feature>
<evidence type="ECO:0000259" key="9">
    <source>
        <dbReference type="Pfam" id="PF02882"/>
    </source>
</evidence>
<keyword evidence="3" id="KW-0554">One-carbon metabolism</keyword>
<comment type="caution">
    <text evidence="10">The sequence shown here is derived from an EMBL/GenBank/DDBJ whole genome shotgun (WGS) entry which is preliminary data.</text>
</comment>
<keyword evidence="7" id="KW-0511">Multifunctional enzyme</keyword>
<evidence type="ECO:0000256" key="5">
    <source>
        <dbReference type="ARBA" id="ARBA00022857"/>
    </source>
</evidence>
<dbReference type="InterPro" id="IPR000672">
    <property type="entry name" value="THF_DH/CycHdrlase"/>
</dbReference>
<dbReference type="InterPro" id="IPR046346">
    <property type="entry name" value="Aminoacid_DH-like_N_sf"/>
</dbReference>
<evidence type="ECO:0000256" key="2">
    <source>
        <dbReference type="ARBA" id="ARBA00011738"/>
    </source>
</evidence>
<evidence type="ECO:0000313" key="10">
    <source>
        <dbReference type="EMBL" id="KKN61871.1"/>
    </source>
</evidence>
<dbReference type="HAMAP" id="MF_01576">
    <property type="entry name" value="THF_DHG_CYH"/>
    <property type="match status" value="1"/>
</dbReference>
<dbReference type="FunFam" id="3.40.50.10860:FF:000005">
    <property type="entry name" value="C-1-tetrahydrofolate synthase, cytoplasmic, putative"/>
    <property type="match status" value="1"/>
</dbReference>
<dbReference type="NCBIfam" id="NF010783">
    <property type="entry name" value="PRK14186.1"/>
    <property type="match status" value="1"/>
</dbReference>
<name>A0A0F9UL00_9ZZZZ</name>
<dbReference type="InterPro" id="IPR036291">
    <property type="entry name" value="NAD(P)-bd_dom_sf"/>
</dbReference>
<dbReference type="Gene3D" id="3.40.50.10860">
    <property type="entry name" value="Leucine Dehydrogenase, chain A, domain 1"/>
    <property type="match status" value="1"/>
</dbReference>
<comment type="subunit">
    <text evidence="2">Homodimer.</text>
</comment>
<dbReference type="Pfam" id="PF00763">
    <property type="entry name" value="THF_DHG_CYH"/>
    <property type="match status" value="1"/>
</dbReference>
<keyword evidence="5" id="KW-0521">NADP</keyword>
<dbReference type="SUPFAM" id="SSF51735">
    <property type="entry name" value="NAD(P)-binding Rossmann-fold domains"/>
    <property type="match status" value="1"/>
</dbReference>
<dbReference type="Gene3D" id="3.40.50.720">
    <property type="entry name" value="NAD(P)-binding Rossmann-like Domain"/>
    <property type="match status" value="1"/>
</dbReference>
<dbReference type="SUPFAM" id="SSF53223">
    <property type="entry name" value="Aminoacid dehydrogenase-like, N-terminal domain"/>
    <property type="match status" value="1"/>
</dbReference>
<evidence type="ECO:0000256" key="7">
    <source>
        <dbReference type="ARBA" id="ARBA00023268"/>
    </source>
</evidence>
<dbReference type="PANTHER" id="PTHR48099">
    <property type="entry name" value="C-1-TETRAHYDROFOLATE SYNTHASE, CYTOPLASMIC-RELATED"/>
    <property type="match status" value="1"/>
</dbReference>
<dbReference type="GO" id="GO:0004488">
    <property type="term" value="F:methylenetetrahydrofolate dehydrogenase (NADP+) activity"/>
    <property type="evidence" value="ECO:0007669"/>
    <property type="project" value="InterPro"/>
</dbReference>
<dbReference type="InterPro" id="IPR020631">
    <property type="entry name" value="THF_DH/CycHdrlase_NAD-bd_dom"/>
</dbReference>
<evidence type="ECO:0008006" key="11">
    <source>
        <dbReference type="Google" id="ProtNLM"/>
    </source>
</evidence>
<evidence type="ECO:0000256" key="4">
    <source>
        <dbReference type="ARBA" id="ARBA00022801"/>
    </source>
</evidence>
<evidence type="ECO:0000256" key="1">
    <source>
        <dbReference type="ARBA" id="ARBA00004777"/>
    </source>
</evidence>
<dbReference type="GO" id="GO:0035999">
    <property type="term" value="P:tetrahydrofolate interconversion"/>
    <property type="evidence" value="ECO:0007669"/>
    <property type="project" value="TreeGrafter"/>
</dbReference>
<keyword evidence="4" id="KW-0378">Hydrolase</keyword>
<feature type="domain" description="Tetrahydrofolate dehydrogenase/cyclohydrolase NAD(P)-binding" evidence="9">
    <location>
        <begin position="139"/>
        <end position="302"/>
    </location>
</feature>